<proteinExistence type="inferred from homology"/>
<feature type="region of interest" description="Disordered" evidence="3">
    <location>
        <begin position="1"/>
        <end position="52"/>
    </location>
</feature>
<gene>
    <name evidence="2 5" type="primary">lptD</name>
    <name evidence="5" type="ORF">V6X73_02500</name>
</gene>
<dbReference type="Pfam" id="PF04453">
    <property type="entry name" value="LptD"/>
    <property type="match status" value="1"/>
</dbReference>
<keyword evidence="2" id="KW-0732">Signal</keyword>
<sequence length="713" mass="81245">MTATATAQPAGQWALCGAPLLPPAEGDPALRDDPDRPVEIDAGRSQTRGDPPVYRFEGDVVIRRADQTFRSERIRYDTATQRLDAEGGIELREQDLLISAERARYWLDNDRGRFEGVGEYRLATGHLQGSAASIERTDRVRSRFHRVSLSTCMPGNAFWTLQAREARLNTRTRQGKARHAVLSLGSLPVFYTPYLQFPLGDERLTGFLSPTIEQSQRNGSTIALPWYWNIAPNYDATFTPTSYWKRGLLADAEFRYLEPALSGEVSGSYLPDDDRFGDDRWAINQDHRLHIGNAWRGRLIQQRTSDTAFSDHFGDEFDYRSASFLESQAALSWAENGWLASVDAQSWQRVEADARSPYARRPRLQLGYQPTRRLGPLAFDAAAEWTDFYKDDPATEQGVEYHFSPRLSLPLRTLAYRFEPAIAWQHTGYDLENSDRSDPEPSVSVPIVTADARLYLERPETLFDGVYQTLEPRVFYRNVPDRDQDELPSFSTSSSDGTFSRLFRSTAFGIDHTEQVSLGLTTRYRDQASGRTYLRAAAGQVFYLHDDAPRDRSDYVTELRLSLPSGYTAELDYRWDPEQSGNSELRSRLRWQGSADQVLNLGLRQREVDGQTTLNQAELSLALQLRPDLRVFAGWLEDLDTHRNRQEFIGLEQSGCCHAWRIVMEDRLQRATADTPQVERTFMIELELRGLGGIGDRIRPFLRDEIDGYDPGF</sequence>
<comment type="caution">
    <text evidence="5">The sequence shown here is derived from an EMBL/GenBank/DDBJ whole genome shotgun (WGS) entry which is preliminary data.</text>
</comment>
<dbReference type="PANTHER" id="PTHR30189:SF1">
    <property type="entry name" value="LPS-ASSEMBLY PROTEIN LPTD"/>
    <property type="match status" value="1"/>
</dbReference>
<accession>A0ABV3TAF0</accession>
<dbReference type="RefSeq" id="WP_367981211.1">
    <property type="nucleotide sequence ID" value="NZ_JBAKFM010000001.1"/>
</dbReference>
<reference evidence="5 6" key="1">
    <citation type="submission" date="2024-02" db="EMBL/GenBank/DDBJ databases">
        <title>New especies of Spiribacter isolated from saline water.</title>
        <authorList>
            <person name="Leon M.J."/>
            <person name="De La Haba R."/>
            <person name="Sanchez-Porro C."/>
            <person name="Ventosa A."/>
        </authorList>
    </citation>
    <scope>NUCLEOTIDE SEQUENCE [LARGE SCALE GENOMIC DNA]</scope>
    <source>
        <strain evidence="6">ag22IC6-390</strain>
    </source>
</reference>
<dbReference type="InterPro" id="IPR050218">
    <property type="entry name" value="LptD"/>
</dbReference>
<comment type="function">
    <text evidence="2">Together with LptE, is involved in the assembly of lipopolysaccharide (LPS) at the surface of the outer membrane.</text>
</comment>
<evidence type="ECO:0000256" key="3">
    <source>
        <dbReference type="SAM" id="MobiDB-lite"/>
    </source>
</evidence>
<name>A0ABV3TAF0_9GAMM</name>
<protein>
    <recommendedName>
        <fullName evidence="2">LPS-assembly protein LptD</fullName>
    </recommendedName>
</protein>
<dbReference type="Gene3D" id="2.60.450.10">
    <property type="entry name" value="Lipopolysaccharide (LPS) transport protein A like domain"/>
    <property type="match status" value="1"/>
</dbReference>
<comment type="subunit">
    <text evidence="2">Component of the lipopolysaccharide transport and assembly complex. Interacts with LptE and LptA.</text>
</comment>
<evidence type="ECO:0000313" key="6">
    <source>
        <dbReference type="Proteomes" id="UP001556709"/>
    </source>
</evidence>
<dbReference type="Proteomes" id="UP001556709">
    <property type="component" value="Unassembled WGS sequence"/>
</dbReference>
<evidence type="ECO:0000256" key="2">
    <source>
        <dbReference type="HAMAP-Rule" id="MF_01411"/>
    </source>
</evidence>
<feature type="compositionally biased region" description="Basic and acidic residues" evidence="3">
    <location>
        <begin position="28"/>
        <end position="42"/>
    </location>
</feature>
<evidence type="ECO:0000259" key="4">
    <source>
        <dbReference type="Pfam" id="PF04453"/>
    </source>
</evidence>
<dbReference type="InterPro" id="IPR007543">
    <property type="entry name" value="LptD_C"/>
</dbReference>
<comment type="subcellular location">
    <subcellularLocation>
        <location evidence="2">Cell outer membrane</location>
    </subcellularLocation>
</comment>
<keyword evidence="2" id="KW-0472">Membrane</keyword>
<comment type="similarity">
    <text evidence="2">Belongs to the LptD family.</text>
</comment>
<dbReference type="HAMAP" id="MF_01411">
    <property type="entry name" value="LPS_assembly_LptD"/>
    <property type="match status" value="1"/>
</dbReference>
<comment type="caution">
    <text evidence="2">Lacks conserved residue(s) required for the propagation of feature annotation.</text>
</comment>
<dbReference type="EMBL" id="JBAKFM010000001">
    <property type="protein sequence ID" value="MEX0468607.1"/>
    <property type="molecule type" value="Genomic_DNA"/>
</dbReference>
<keyword evidence="1 2" id="KW-0998">Cell outer membrane</keyword>
<evidence type="ECO:0000313" key="5">
    <source>
        <dbReference type="EMBL" id="MEX0468607.1"/>
    </source>
</evidence>
<organism evidence="5 6">
    <name type="scientific">Spiribacter pallidus</name>
    <dbReference type="NCBI Taxonomy" id="1987936"/>
    <lineage>
        <taxon>Bacteria</taxon>
        <taxon>Pseudomonadati</taxon>
        <taxon>Pseudomonadota</taxon>
        <taxon>Gammaproteobacteria</taxon>
        <taxon>Chromatiales</taxon>
        <taxon>Ectothiorhodospiraceae</taxon>
        <taxon>Spiribacter</taxon>
    </lineage>
</organism>
<keyword evidence="6" id="KW-1185">Reference proteome</keyword>
<dbReference type="InterPro" id="IPR020889">
    <property type="entry name" value="LipoPS_assembly_LptD"/>
</dbReference>
<dbReference type="PANTHER" id="PTHR30189">
    <property type="entry name" value="LPS-ASSEMBLY PROTEIN"/>
    <property type="match status" value="1"/>
</dbReference>
<evidence type="ECO:0000256" key="1">
    <source>
        <dbReference type="ARBA" id="ARBA00023237"/>
    </source>
</evidence>
<feature type="domain" description="LptD C-terminal" evidence="4">
    <location>
        <begin position="279"/>
        <end position="627"/>
    </location>
</feature>